<keyword evidence="1" id="KW-0732">Signal</keyword>
<evidence type="ECO:0000256" key="1">
    <source>
        <dbReference type="SAM" id="SignalP"/>
    </source>
</evidence>
<accession>A0A1W1WZV6</accession>
<dbReference type="OrthoDB" id="9156613at2"/>
<evidence type="ECO:0000313" key="3">
    <source>
        <dbReference type="Proteomes" id="UP000192761"/>
    </source>
</evidence>
<sequence length="114" mass="12370">MRIAHTFTPLLLAAAALPALAEVTELDAIQAQIGSTLASVDFAQKKCPDLHIDQARLQAQIKRTHKTADELRKGEDYAEQRDVLISMDSKGSKTALVCSVLPMAHGGYGRDIIE</sequence>
<dbReference type="STRING" id="1121001.SAMN02745857_00301"/>
<name>A0A1W1WZV6_9NEIS</name>
<reference evidence="2 3" key="1">
    <citation type="submission" date="2017-04" db="EMBL/GenBank/DDBJ databases">
        <authorList>
            <person name="Afonso C.L."/>
            <person name="Miller P.J."/>
            <person name="Scott M.A."/>
            <person name="Spackman E."/>
            <person name="Goraichik I."/>
            <person name="Dimitrov K.M."/>
            <person name="Suarez D.L."/>
            <person name="Swayne D.E."/>
        </authorList>
    </citation>
    <scope>NUCLEOTIDE SEQUENCE [LARGE SCALE GENOMIC DNA]</scope>
    <source>
        <strain evidence="2 3">DSM 23236</strain>
    </source>
</reference>
<gene>
    <name evidence="2" type="ORF">SAMN02745857_00301</name>
</gene>
<feature type="chain" id="PRO_5012438777" evidence="1">
    <location>
        <begin position="22"/>
        <end position="114"/>
    </location>
</feature>
<keyword evidence="3" id="KW-1185">Reference proteome</keyword>
<dbReference type="Proteomes" id="UP000192761">
    <property type="component" value="Unassembled WGS sequence"/>
</dbReference>
<dbReference type="EMBL" id="FWXD01000001">
    <property type="protein sequence ID" value="SMC16978.1"/>
    <property type="molecule type" value="Genomic_DNA"/>
</dbReference>
<organism evidence="2 3">
    <name type="scientific">Andreprevotia lacus DSM 23236</name>
    <dbReference type="NCBI Taxonomy" id="1121001"/>
    <lineage>
        <taxon>Bacteria</taxon>
        <taxon>Pseudomonadati</taxon>
        <taxon>Pseudomonadota</taxon>
        <taxon>Betaproteobacteria</taxon>
        <taxon>Neisseriales</taxon>
        <taxon>Chitinibacteraceae</taxon>
        <taxon>Andreprevotia</taxon>
    </lineage>
</organism>
<protein>
    <submittedName>
        <fullName evidence="2">Uncharacterized protein</fullName>
    </submittedName>
</protein>
<dbReference type="RefSeq" id="WP_084088758.1">
    <property type="nucleotide sequence ID" value="NZ_FWXD01000001.1"/>
</dbReference>
<dbReference type="AlphaFoldDB" id="A0A1W1WZV6"/>
<evidence type="ECO:0000313" key="2">
    <source>
        <dbReference type="EMBL" id="SMC16978.1"/>
    </source>
</evidence>
<feature type="signal peptide" evidence="1">
    <location>
        <begin position="1"/>
        <end position="21"/>
    </location>
</feature>
<proteinExistence type="predicted"/>